<dbReference type="FunFam" id="3.90.770.10:FF:000001">
    <property type="entry name" value="3-hydroxy-3-methylglutaryl coenzyme A reductase"/>
    <property type="match status" value="1"/>
</dbReference>
<dbReference type="InterPro" id="IPR023282">
    <property type="entry name" value="HMG_CoA_Rdtase_N"/>
</dbReference>
<dbReference type="NCBIfam" id="TIGR00533">
    <property type="entry name" value="HMG_CoA_R_NADP"/>
    <property type="match status" value="1"/>
</dbReference>
<comment type="similarity">
    <text evidence="2">Belongs to the HMG-CoA reductase family.</text>
</comment>
<dbReference type="PROSITE" id="PS50065">
    <property type="entry name" value="HMG_COA_REDUCTASE_4"/>
    <property type="match status" value="1"/>
</dbReference>
<dbReference type="InterPro" id="IPR023076">
    <property type="entry name" value="HMG_CoA_Rdtase_CS"/>
</dbReference>
<keyword evidence="6" id="KW-0472">Membrane</keyword>
<evidence type="ECO:0000256" key="2">
    <source>
        <dbReference type="ARBA" id="ARBA00007661"/>
    </source>
</evidence>
<evidence type="ECO:0000313" key="7">
    <source>
        <dbReference type="EMBL" id="QHT27403.1"/>
    </source>
</evidence>
<evidence type="ECO:0000256" key="1">
    <source>
        <dbReference type="ARBA" id="ARBA00004370"/>
    </source>
</evidence>
<name>A0A6C0EG52_9ZZZZ</name>
<dbReference type="InterPro" id="IPR004554">
    <property type="entry name" value="HMG_CoA_Rdtase_eu_arc"/>
</dbReference>
<evidence type="ECO:0000256" key="5">
    <source>
        <dbReference type="ARBA" id="ARBA00023002"/>
    </source>
</evidence>
<evidence type="ECO:0000256" key="6">
    <source>
        <dbReference type="ARBA" id="ARBA00023136"/>
    </source>
</evidence>
<keyword evidence="5" id="KW-0560">Oxidoreductase</keyword>
<comment type="subcellular location">
    <subcellularLocation>
        <location evidence="1">Membrane</location>
    </subcellularLocation>
</comment>
<dbReference type="EMBL" id="MN739822">
    <property type="protein sequence ID" value="QHT27403.1"/>
    <property type="molecule type" value="Genomic_DNA"/>
</dbReference>
<dbReference type="GO" id="GO:0005789">
    <property type="term" value="C:endoplasmic reticulum membrane"/>
    <property type="evidence" value="ECO:0007669"/>
    <property type="project" value="TreeGrafter"/>
</dbReference>
<accession>A0A6C0EG52</accession>
<dbReference type="GO" id="GO:0004420">
    <property type="term" value="F:hydroxymethylglutaryl-CoA reductase (NADPH) activity"/>
    <property type="evidence" value="ECO:0007669"/>
    <property type="project" value="UniProtKB-EC"/>
</dbReference>
<dbReference type="EC" id="1.1.1.34" evidence="3"/>
<keyword evidence="4" id="KW-0521">NADP</keyword>
<dbReference type="GO" id="GO:0005778">
    <property type="term" value="C:peroxisomal membrane"/>
    <property type="evidence" value="ECO:0007669"/>
    <property type="project" value="TreeGrafter"/>
</dbReference>
<dbReference type="PANTHER" id="PTHR10572:SF24">
    <property type="entry name" value="3-HYDROXY-3-METHYLGLUTARYL-COENZYME A REDUCTASE"/>
    <property type="match status" value="1"/>
</dbReference>
<dbReference type="InterPro" id="IPR023074">
    <property type="entry name" value="HMG_CoA_Rdtase_cat_sf"/>
</dbReference>
<dbReference type="GO" id="GO:0016126">
    <property type="term" value="P:sterol biosynthetic process"/>
    <property type="evidence" value="ECO:0007669"/>
    <property type="project" value="TreeGrafter"/>
</dbReference>
<dbReference type="PROSITE" id="PS00318">
    <property type="entry name" value="HMG_COA_REDUCTASE_2"/>
    <property type="match status" value="1"/>
</dbReference>
<dbReference type="GO" id="GO:0015936">
    <property type="term" value="P:coenzyme A metabolic process"/>
    <property type="evidence" value="ECO:0007669"/>
    <property type="project" value="InterPro"/>
</dbReference>
<dbReference type="Gene3D" id="1.10.3270.10">
    <property type="entry name" value="HMGR, N-terminal domain"/>
    <property type="match status" value="1"/>
</dbReference>
<evidence type="ECO:0000256" key="4">
    <source>
        <dbReference type="ARBA" id="ARBA00022857"/>
    </source>
</evidence>
<protein>
    <recommendedName>
        <fullName evidence="3">hydroxymethylglutaryl-CoA reductase (NADPH)</fullName>
        <ecNumber evidence="3">1.1.1.34</ecNumber>
    </recommendedName>
</protein>
<dbReference type="SUPFAM" id="SSF56542">
    <property type="entry name" value="Substrate-binding domain of HMG-CoA reductase"/>
    <property type="match status" value="1"/>
</dbReference>
<dbReference type="Pfam" id="PF00368">
    <property type="entry name" value="HMG-CoA_red"/>
    <property type="match status" value="1"/>
</dbReference>
<dbReference type="SUPFAM" id="SSF55035">
    <property type="entry name" value="NAD-binding domain of HMG-CoA reductase"/>
    <property type="match status" value="1"/>
</dbReference>
<dbReference type="InterPro" id="IPR009023">
    <property type="entry name" value="HMG_CoA_Rdtase_NAD(P)-bd_sf"/>
</dbReference>
<evidence type="ECO:0000256" key="3">
    <source>
        <dbReference type="ARBA" id="ARBA00012999"/>
    </source>
</evidence>
<sequence>MHHLFELILSAPQPVEEPVKQSKKQKKSNRKLHTFEEEFSTLEEAVKERRNYLESATEKKVLSTVPYKDYPYEDVYQRCCENVIGYIPIPVGIAGPILLNNKEYYLPMATTEGTLVASTSRGAKAITESGGCYATVIKDSITRAPLIKCPNLREAVSIKKYCETNLWDIQTIFNSTSNYAKLQNIKPIIVGKYLYLRFEATTGDAMGMNMIGKGVETAVMYILSNFPKSKLKSISGNVCVDKKASAMNWIEGRGKSVVCESIIKEDVVKKILKTTPDKLVELNYLKNMVGSSIAGTIGGNNAHASNIVSAMFLACGQDIAQIVESSHCMTLMEIANNKSTQKDLYVSVTMPCLEVGTVGGGTHLQPQSAMLDLLGVKGSHKTDYGKHARKLAKIIASGVLAGELSLMSALSKNEHMIAHMKLNRK</sequence>
<dbReference type="GO" id="GO:0008299">
    <property type="term" value="P:isoprenoid biosynthetic process"/>
    <property type="evidence" value="ECO:0007669"/>
    <property type="project" value="InterPro"/>
</dbReference>
<dbReference type="InterPro" id="IPR009029">
    <property type="entry name" value="HMG_CoA_Rdtase_sub-bd_dom_sf"/>
</dbReference>
<proteinExistence type="inferred from homology"/>
<dbReference type="PRINTS" id="PR00071">
    <property type="entry name" value="HMGCOARDTASE"/>
</dbReference>
<dbReference type="CDD" id="cd00643">
    <property type="entry name" value="HMG-CoA_reductase_classI"/>
    <property type="match status" value="1"/>
</dbReference>
<dbReference type="Gene3D" id="3.90.770.10">
    <property type="entry name" value="3-hydroxy-3-methylglutaryl-coenzyme A Reductase, Chain A, domain 2"/>
    <property type="match status" value="1"/>
</dbReference>
<dbReference type="InterPro" id="IPR002202">
    <property type="entry name" value="HMG_CoA_Rdtase"/>
</dbReference>
<dbReference type="FunFam" id="3.30.70.420:FF:000001">
    <property type="entry name" value="3-hydroxy-3-methylglutaryl coenzyme A reductase"/>
    <property type="match status" value="1"/>
</dbReference>
<dbReference type="Gene3D" id="3.30.70.420">
    <property type="entry name" value="Hydroxymethylglutaryl-CoA reductase, class I/II, NAD/NADP-binding domain"/>
    <property type="match status" value="1"/>
</dbReference>
<organism evidence="7">
    <name type="scientific">viral metagenome</name>
    <dbReference type="NCBI Taxonomy" id="1070528"/>
    <lineage>
        <taxon>unclassified sequences</taxon>
        <taxon>metagenomes</taxon>
        <taxon>organismal metagenomes</taxon>
    </lineage>
</organism>
<dbReference type="PANTHER" id="PTHR10572">
    <property type="entry name" value="3-HYDROXY-3-METHYLGLUTARYL-COENZYME A REDUCTASE"/>
    <property type="match status" value="1"/>
</dbReference>
<dbReference type="AlphaFoldDB" id="A0A6C0EG52"/>
<dbReference type="PROSITE" id="PS00066">
    <property type="entry name" value="HMG_COA_REDUCTASE_1"/>
    <property type="match status" value="1"/>
</dbReference>
<reference evidence="7" key="1">
    <citation type="journal article" date="2020" name="Nature">
        <title>Giant virus diversity and host interactions through global metagenomics.</title>
        <authorList>
            <person name="Schulz F."/>
            <person name="Roux S."/>
            <person name="Paez-Espino D."/>
            <person name="Jungbluth S."/>
            <person name="Walsh D.A."/>
            <person name="Denef V.J."/>
            <person name="McMahon K.D."/>
            <person name="Konstantinidis K.T."/>
            <person name="Eloe-Fadrosh E.A."/>
            <person name="Kyrpides N.C."/>
            <person name="Woyke T."/>
        </authorList>
    </citation>
    <scope>NUCLEOTIDE SEQUENCE</scope>
    <source>
        <strain evidence="7">GVMAG-M-3300023179-33</strain>
    </source>
</reference>